<proteinExistence type="predicted"/>
<dbReference type="InterPro" id="IPR008979">
    <property type="entry name" value="Galactose-bd-like_sf"/>
</dbReference>
<gene>
    <name evidence="2" type="ORF">EWE74_12840</name>
</gene>
<keyword evidence="3" id="KW-1185">Reference proteome</keyword>
<feature type="domain" description="CBM6" evidence="1">
    <location>
        <begin position="143"/>
        <end position="268"/>
    </location>
</feature>
<dbReference type="InterPro" id="IPR013783">
    <property type="entry name" value="Ig-like_fold"/>
</dbReference>
<dbReference type="Pfam" id="PF16990">
    <property type="entry name" value="CBM_35"/>
    <property type="match status" value="1"/>
</dbReference>
<dbReference type="AlphaFoldDB" id="A0A4Q6XUH1"/>
<sequence>MSRNRMFCKYNLKKIMNMKKLAYLFPFCLLLIITSCKDDVEIPSSTQLPTFSLQADAVAVAEGTYILKAEGKSAYGGAKLRKAEFYKGDEKIGEKEIAPYTFEYPVTENIPDQELSFHAVLTDVVGNSVKSNIVTAKVKVLPIRIEAENATLKGLAKVATDQATRQSSSNQAKVGAIDNADSGIDAMIEIRTAGEYVIRVAAGSGFNDTSHKIYVDDKVSEAQIYTIPNRGWNTWQTFDLVFDLEVGSHKISIRRNNGYGELDYIEYSKL</sequence>
<protein>
    <submittedName>
        <fullName evidence="2">Carbohydrate-binding protein</fullName>
    </submittedName>
</protein>
<dbReference type="InterPro" id="IPR005084">
    <property type="entry name" value="CBM6"/>
</dbReference>
<dbReference type="Proteomes" id="UP000292855">
    <property type="component" value="Unassembled WGS sequence"/>
</dbReference>
<comment type="caution">
    <text evidence="2">The sequence shown here is derived from an EMBL/GenBank/DDBJ whole genome shotgun (WGS) entry which is preliminary data.</text>
</comment>
<evidence type="ECO:0000313" key="2">
    <source>
        <dbReference type="EMBL" id="RZF60006.1"/>
    </source>
</evidence>
<dbReference type="GO" id="GO:0030246">
    <property type="term" value="F:carbohydrate binding"/>
    <property type="evidence" value="ECO:0007669"/>
    <property type="project" value="InterPro"/>
</dbReference>
<dbReference type="EMBL" id="SGIT01000002">
    <property type="protein sequence ID" value="RZF60006.1"/>
    <property type="molecule type" value="Genomic_DNA"/>
</dbReference>
<name>A0A4Q6XUH1_9SPHI</name>
<organism evidence="2 3">
    <name type="scientific">Sphingobacterium corticibacterium</name>
    <dbReference type="NCBI Taxonomy" id="2484746"/>
    <lineage>
        <taxon>Bacteria</taxon>
        <taxon>Pseudomonadati</taxon>
        <taxon>Bacteroidota</taxon>
        <taxon>Sphingobacteriia</taxon>
        <taxon>Sphingobacteriales</taxon>
        <taxon>Sphingobacteriaceae</taxon>
        <taxon>Sphingobacterium</taxon>
    </lineage>
</organism>
<dbReference type="OrthoDB" id="700492at2"/>
<evidence type="ECO:0000313" key="3">
    <source>
        <dbReference type="Proteomes" id="UP000292855"/>
    </source>
</evidence>
<evidence type="ECO:0000259" key="1">
    <source>
        <dbReference type="PROSITE" id="PS51175"/>
    </source>
</evidence>
<accession>A0A4Q6XUH1</accession>
<dbReference type="Gene3D" id="2.60.120.260">
    <property type="entry name" value="Galactose-binding domain-like"/>
    <property type="match status" value="1"/>
</dbReference>
<dbReference type="SUPFAM" id="SSF49785">
    <property type="entry name" value="Galactose-binding domain-like"/>
    <property type="match status" value="1"/>
</dbReference>
<dbReference type="Gene3D" id="2.60.40.10">
    <property type="entry name" value="Immunoglobulins"/>
    <property type="match status" value="1"/>
</dbReference>
<dbReference type="PROSITE" id="PS51175">
    <property type="entry name" value="CBM6"/>
    <property type="match status" value="1"/>
</dbReference>
<reference evidence="2 3" key="1">
    <citation type="submission" date="2019-02" db="EMBL/GenBank/DDBJ databases">
        <authorList>
            <person name="Li Y."/>
        </authorList>
    </citation>
    <scope>NUCLEOTIDE SEQUENCE [LARGE SCALE GENOMIC DNA]</scope>
    <source>
        <strain evidence="2 3">30C10-4-7</strain>
    </source>
</reference>